<gene>
    <name evidence="2" type="ORF">GCM10009107_25890</name>
</gene>
<sequence length="236" mass="23499">MKRFCGISVVALAAAILGGCGGGNADESGSSTVYATNAAWANLYASAHSWSLSGTVSGSGQNTSVSSTLDLSLLADGTFPGTGEAAKIRRLTTTATANGGSSSDYVTHYLNASNAFVGTVSSDGSCALPSNVGLPPTSAAMGNSGPLASWTEYSSCSAGSPQIGTGAATWSVEKADSTPYFCVTNTYTSTAAGNSFSSTEKDCFEINTSGTIGSAAKVSAVYTQNGVNTTVSMSTL</sequence>
<organism evidence="2 3">
    <name type="scientific">Ideonella azotifigens</name>
    <dbReference type="NCBI Taxonomy" id="513160"/>
    <lineage>
        <taxon>Bacteria</taxon>
        <taxon>Pseudomonadati</taxon>
        <taxon>Pseudomonadota</taxon>
        <taxon>Betaproteobacteria</taxon>
        <taxon>Burkholderiales</taxon>
        <taxon>Sphaerotilaceae</taxon>
        <taxon>Ideonella</taxon>
    </lineage>
</organism>
<reference evidence="3" key="1">
    <citation type="journal article" date="2019" name="Int. J. Syst. Evol. Microbiol.">
        <title>The Global Catalogue of Microorganisms (GCM) 10K type strain sequencing project: providing services to taxonomists for standard genome sequencing and annotation.</title>
        <authorList>
            <consortium name="The Broad Institute Genomics Platform"/>
            <consortium name="The Broad Institute Genome Sequencing Center for Infectious Disease"/>
            <person name="Wu L."/>
            <person name="Ma J."/>
        </authorList>
    </citation>
    <scope>NUCLEOTIDE SEQUENCE [LARGE SCALE GENOMIC DNA]</scope>
    <source>
        <strain evidence="3">JCM 15503</strain>
    </source>
</reference>
<dbReference type="Proteomes" id="UP001500279">
    <property type="component" value="Unassembled WGS sequence"/>
</dbReference>
<feature type="signal peptide" evidence="1">
    <location>
        <begin position="1"/>
        <end position="25"/>
    </location>
</feature>
<protein>
    <recommendedName>
        <fullName evidence="4">Lipoprotein</fullName>
    </recommendedName>
</protein>
<dbReference type="EMBL" id="BAAAEW010000014">
    <property type="protein sequence ID" value="GAA0752254.1"/>
    <property type="molecule type" value="Genomic_DNA"/>
</dbReference>
<keyword evidence="3" id="KW-1185">Reference proteome</keyword>
<feature type="chain" id="PRO_5045234206" description="Lipoprotein" evidence="1">
    <location>
        <begin position="26"/>
        <end position="236"/>
    </location>
</feature>
<evidence type="ECO:0000313" key="2">
    <source>
        <dbReference type="EMBL" id="GAA0752254.1"/>
    </source>
</evidence>
<accession>A0ABP3V8S4</accession>
<evidence type="ECO:0000256" key="1">
    <source>
        <dbReference type="SAM" id="SignalP"/>
    </source>
</evidence>
<keyword evidence="1" id="KW-0732">Signal</keyword>
<dbReference type="RefSeq" id="WP_141290097.1">
    <property type="nucleotide sequence ID" value="NZ_BAAAEW010000014.1"/>
</dbReference>
<evidence type="ECO:0008006" key="4">
    <source>
        <dbReference type="Google" id="ProtNLM"/>
    </source>
</evidence>
<name>A0ABP3V8S4_9BURK</name>
<comment type="caution">
    <text evidence="2">The sequence shown here is derived from an EMBL/GenBank/DDBJ whole genome shotgun (WGS) entry which is preliminary data.</text>
</comment>
<dbReference type="PROSITE" id="PS51257">
    <property type="entry name" value="PROKAR_LIPOPROTEIN"/>
    <property type="match status" value="1"/>
</dbReference>
<evidence type="ECO:0000313" key="3">
    <source>
        <dbReference type="Proteomes" id="UP001500279"/>
    </source>
</evidence>
<proteinExistence type="predicted"/>